<evidence type="ECO:0000256" key="2">
    <source>
        <dbReference type="ARBA" id="ARBA00002704"/>
    </source>
</evidence>
<comment type="catalytic activity">
    <reaction evidence="1 7">
        <text>5-hydroxyisourate + H2O = 5-hydroxy-2-oxo-4-ureido-2,5-dihydro-1H-imidazole-5-carboxylate + H(+)</text>
        <dbReference type="Rhea" id="RHEA:23736"/>
        <dbReference type="ChEBI" id="CHEBI:15377"/>
        <dbReference type="ChEBI" id="CHEBI:15378"/>
        <dbReference type="ChEBI" id="CHEBI:18072"/>
        <dbReference type="ChEBI" id="CHEBI:58639"/>
        <dbReference type="EC" id="3.5.2.17"/>
    </reaction>
</comment>
<dbReference type="EMBL" id="JARXNK020000106">
    <property type="protein sequence ID" value="MEL0555018.1"/>
    <property type="molecule type" value="Genomic_DNA"/>
</dbReference>
<keyword evidence="5 7" id="KW-0659">Purine metabolism</keyword>
<dbReference type="Pfam" id="PF00576">
    <property type="entry name" value="Transthyretin"/>
    <property type="match status" value="1"/>
</dbReference>
<dbReference type="NCBIfam" id="TIGR02962">
    <property type="entry name" value="hdxy_isourate"/>
    <property type="match status" value="1"/>
</dbReference>
<name>A0ABU9FF45_9ENTR</name>
<comment type="function">
    <text evidence="2">Catalyzes the hydrolysis of 5-hydroxyisourate (HIU) to 2-oxo-4-hydroxy-4-carboxy-5-ureidoimidazoline (OHCU).</text>
</comment>
<dbReference type="Gene3D" id="2.60.40.180">
    <property type="entry name" value="Transthyretin/hydroxyisourate hydrolase domain"/>
    <property type="match status" value="1"/>
</dbReference>
<proteinExistence type="inferred from homology"/>
<evidence type="ECO:0000313" key="9">
    <source>
        <dbReference type="EMBL" id="MEL0555018.1"/>
    </source>
</evidence>
<dbReference type="RefSeq" id="WP_123753728.1">
    <property type="nucleotide sequence ID" value="NZ_JARXNK020000106.1"/>
</dbReference>
<evidence type="ECO:0000313" key="10">
    <source>
        <dbReference type="Proteomes" id="UP001312893"/>
    </source>
</evidence>
<evidence type="ECO:0000256" key="6">
    <source>
        <dbReference type="ARBA" id="ARBA00022801"/>
    </source>
</evidence>
<comment type="similarity">
    <text evidence="3 7">Belongs to the transthyretin family. 5-hydroxyisourate hydrolase subfamily.</text>
</comment>
<dbReference type="PANTHER" id="PTHR10395">
    <property type="entry name" value="URICASE AND TRANSTHYRETIN-RELATED"/>
    <property type="match status" value="1"/>
</dbReference>
<evidence type="ECO:0000256" key="5">
    <source>
        <dbReference type="ARBA" id="ARBA00022631"/>
    </source>
</evidence>
<dbReference type="PANTHER" id="PTHR10395:SF7">
    <property type="entry name" value="5-HYDROXYISOURATE HYDROLASE"/>
    <property type="match status" value="1"/>
</dbReference>
<dbReference type="InterPro" id="IPR023416">
    <property type="entry name" value="Transthyretin/HIU_hydrolase_d"/>
</dbReference>
<protein>
    <recommendedName>
        <fullName evidence="7">5-hydroxyisourate hydrolase</fullName>
        <shortName evidence="7">HIU hydrolase</shortName>
        <shortName evidence="7">HIUHase</shortName>
        <ecNumber evidence="7">3.5.2.17</ecNumber>
    </recommendedName>
</protein>
<dbReference type="Proteomes" id="UP001312893">
    <property type="component" value="Unassembled WGS sequence"/>
</dbReference>
<dbReference type="GO" id="GO:0033971">
    <property type="term" value="F:hydroxyisourate hydrolase activity"/>
    <property type="evidence" value="ECO:0007669"/>
    <property type="project" value="UniProtKB-EC"/>
</dbReference>
<feature type="domain" description="Transthyretin/hydroxyisourate hydrolase" evidence="8">
    <location>
        <begin position="4"/>
        <end position="107"/>
    </location>
</feature>
<organism evidence="9 10">
    <name type="scientific">Raoultella lignicola</name>
    <dbReference type="NCBI Taxonomy" id="3040939"/>
    <lineage>
        <taxon>Bacteria</taxon>
        <taxon>Pseudomonadati</taxon>
        <taxon>Pseudomonadota</taxon>
        <taxon>Gammaproteobacteria</taxon>
        <taxon>Enterobacterales</taxon>
        <taxon>Enterobacteriaceae</taxon>
        <taxon>Klebsiella/Raoultella group</taxon>
        <taxon>Raoultella</taxon>
    </lineage>
</organism>
<dbReference type="InterPro" id="IPR014306">
    <property type="entry name" value="Hydroxyisourate_hydrolase"/>
</dbReference>
<accession>A0ABU9FF45</accession>
<reference evidence="9 10" key="1">
    <citation type="submission" date="2024-04" db="EMBL/GenBank/DDBJ databases">
        <title>Two novel Raoultella species associated with bleeding cankers of broadleaf hosts, Raoultella scottia sp. nov. and Raoultella lignicola sp. nov.</title>
        <authorList>
            <person name="Brady C.L."/>
        </authorList>
    </citation>
    <scope>NUCLEOTIDE SEQUENCE [LARGE SCALE GENOMIC DNA]</scope>
    <source>
        <strain evidence="9 10">TW_WC1a.1</strain>
    </source>
</reference>
<evidence type="ECO:0000256" key="7">
    <source>
        <dbReference type="RuleBase" id="RU361270"/>
    </source>
</evidence>
<comment type="caution">
    <text evidence="9">The sequence shown here is derived from an EMBL/GenBank/DDBJ whole genome shotgun (WGS) entry which is preliminary data.</text>
</comment>
<comment type="subunit">
    <text evidence="4 7">Homotetramer.</text>
</comment>
<dbReference type="PROSITE" id="PS00768">
    <property type="entry name" value="TRANSTHYRETIN_1"/>
    <property type="match status" value="1"/>
</dbReference>
<dbReference type="InterPro" id="IPR036817">
    <property type="entry name" value="Transthyretin/HIU_hydrolase_sf"/>
</dbReference>
<evidence type="ECO:0000256" key="3">
    <source>
        <dbReference type="ARBA" id="ARBA00009850"/>
    </source>
</evidence>
<keyword evidence="10" id="KW-1185">Reference proteome</keyword>
<gene>
    <name evidence="9" type="primary">uraH</name>
    <name evidence="9" type="ORF">QFI96_025385</name>
</gene>
<evidence type="ECO:0000259" key="8">
    <source>
        <dbReference type="Pfam" id="PF00576"/>
    </source>
</evidence>
<evidence type="ECO:0000256" key="4">
    <source>
        <dbReference type="ARBA" id="ARBA00011881"/>
    </source>
</evidence>
<dbReference type="EC" id="3.5.2.17" evidence="7"/>
<sequence>MNTLSTHILDISTGQPAQGVAVHLMLGGQSIASGITDENGRIATLAPGMLVAGRYRLVAEIGDWFTHSGRETLYLRAQIDFAISAGSDTHFHLPFVIAPGGWSTYRGS</sequence>
<evidence type="ECO:0000256" key="1">
    <source>
        <dbReference type="ARBA" id="ARBA00001043"/>
    </source>
</evidence>
<dbReference type="SUPFAM" id="SSF49472">
    <property type="entry name" value="Transthyretin (synonym: prealbumin)"/>
    <property type="match status" value="1"/>
</dbReference>
<dbReference type="InterPro" id="IPR023418">
    <property type="entry name" value="Thyroxine_BS"/>
</dbReference>
<keyword evidence="6 7" id="KW-0378">Hydrolase</keyword>